<evidence type="ECO:0000313" key="3">
    <source>
        <dbReference type="Proteomes" id="UP000694428"/>
    </source>
</evidence>
<accession>A0A8C9L7A3</accession>
<feature type="region of interest" description="Disordered" evidence="1">
    <location>
        <begin position="42"/>
        <end position="61"/>
    </location>
</feature>
<proteinExistence type="predicted"/>
<protein>
    <submittedName>
        <fullName evidence="2">Uncharacterized protein</fullName>
    </submittedName>
</protein>
<reference evidence="2" key="2">
    <citation type="submission" date="2025-09" db="UniProtKB">
        <authorList>
            <consortium name="Ensembl"/>
        </authorList>
    </citation>
    <scope>IDENTIFICATION</scope>
</reference>
<feature type="compositionally biased region" description="Basic and acidic residues" evidence="1">
    <location>
        <begin position="50"/>
        <end position="60"/>
    </location>
</feature>
<organism evidence="2 3">
    <name type="scientific">Pavo cristatus</name>
    <name type="common">Indian peafowl</name>
    <name type="synonym">Blue peafowl</name>
    <dbReference type="NCBI Taxonomy" id="9049"/>
    <lineage>
        <taxon>Eukaryota</taxon>
        <taxon>Metazoa</taxon>
        <taxon>Chordata</taxon>
        <taxon>Craniata</taxon>
        <taxon>Vertebrata</taxon>
        <taxon>Euteleostomi</taxon>
        <taxon>Archelosauria</taxon>
        <taxon>Archosauria</taxon>
        <taxon>Dinosauria</taxon>
        <taxon>Saurischia</taxon>
        <taxon>Theropoda</taxon>
        <taxon>Coelurosauria</taxon>
        <taxon>Aves</taxon>
        <taxon>Neognathae</taxon>
        <taxon>Galloanserae</taxon>
        <taxon>Galliformes</taxon>
        <taxon>Phasianidae</taxon>
        <taxon>Phasianinae</taxon>
        <taxon>Pavo</taxon>
    </lineage>
</organism>
<evidence type="ECO:0000313" key="2">
    <source>
        <dbReference type="Ensembl" id="ENSPSTP00000007246.1"/>
    </source>
</evidence>
<reference evidence="2" key="1">
    <citation type="submission" date="2025-08" db="UniProtKB">
        <authorList>
            <consortium name="Ensembl"/>
        </authorList>
    </citation>
    <scope>IDENTIFICATION</scope>
</reference>
<dbReference type="Ensembl" id="ENSPSTT00000007602.1">
    <property type="protein sequence ID" value="ENSPSTP00000007246.1"/>
    <property type="gene ID" value="ENSPSTG00000005135.1"/>
</dbReference>
<evidence type="ECO:0000256" key="1">
    <source>
        <dbReference type="SAM" id="MobiDB-lite"/>
    </source>
</evidence>
<name>A0A8C9L7A3_PAVCR</name>
<keyword evidence="3" id="KW-1185">Reference proteome</keyword>
<sequence>MLRWHFFNKCLLLRNLKLNPVKLAVLARRIHSSVKQLSEYKLTEQTTQKSETEELPHSTENKNFGRLHIPVMMEEVVNCLSPQSGQVS</sequence>
<dbReference type="Proteomes" id="UP000694428">
    <property type="component" value="Unplaced"/>
</dbReference>
<dbReference type="AlphaFoldDB" id="A0A8C9L7A3"/>